<dbReference type="PANTHER" id="PTHR10869">
    <property type="entry name" value="PROLYL 4-HYDROXYLASE ALPHA SUBUNIT"/>
    <property type="match status" value="1"/>
</dbReference>
<accession>A0A1D2N6V5</accession>
<evidence type="ECO:0000256" key="3">
    <source>
        <dbReference type="ARBA" id="ARBA00023004"/>
    </source>
</evidence>
<evidence type="ECO:0000313" key="5">
    <source>
        <dbReference type="Proteomes" id="UP000094527"/>
    </source>
</evidence>
<name>A0A1D2N6V5_ORCCI</name>
<evidence type="ECO:0000256" key="1">
    <source>
        <dbReference type="ARBA" id="ARBA00022723"/>
    </source>
</evidence>
<dbReference type="GO" id="GO:0005783">
    <property type="term" value="C:endoplasmic reticulum"/>
    <property type="evidence" value="ECO:0007669"/>
    <property type="project" value="TreeGrafter"/>
</dbReference>
<dbReference type="OMA" id="KWIHAND"/>
<dbReference type="AlphaFoldDB" id="A0A1D2N6V5"/>
<protein>
    <submittedName>
        <fullName evidence="4">Prolyl 4-hydroxylase subunit alpha-1</fullName>
    </submittedName>
</protein>
<keyword evidence="2" id="KW-0847">Vitamin C</keyword>
<organism evidence="4 5">
    <name type="scientific">Orchesella cincta</name>
    <name type="common">Springtail</name>
    <name type="synonym">Podura cincta</name>
    <dbReference type="NCBI Taxonomy" id="48709"/>
    <lineage>
        <taxon>Eukaryota</taxon>
        <taxon>Metazoa</taxon>
        <taxon>Ecdysozoa</taxon>
        <taxon>Arthropoda</taxon>
        <taxon>Hexapoda</taxon>
        <taxon>Collembola</taxon>
        <taxon>Entomobryomorpha</taxon>
        <taxon>Entomobryoidea</taxon>
        <taxon>Orchesellidae</taxon>
        <taxon>Orchesellinae</taxon>
        <taxon>Orchesella</taxon>
    </lineage>
</organism>
<keyword evidence="3" id="KW-0408">Iron</keyword>
<dbReference type="Proteomes" id="UP000094527">
    <property type="component" value="Unassembled WGS sequence"/>
</dbReference>
<keyword evidence="1" id="KW-0479">Metal-binding</keyword>
<gene>
    <name evidence="4" type="ORF">Ocin01_05722</name>
</gene>
<dbReference type="InterPro" id="IPR045054">
    <property type="entry name" value="P4HA-like"/>
</dbReference>
<dbReference type="GO" id="GO:0004656">
    <property type="term" value="F:procollagen-proline 4-dioxygenase activity"/>
    <property type="evidence" value="ECO:0007669"/>
    <property type="project" value="TreeGrafter"/>
</dbReference>
<dbReference type="OrthoDB" id="420380at2759"/>
<evidence type="ECO:0000313" key="4">
    <source>
        <dbReference type="EMBL" id="ODN00962.1"/>
    </source>
</evidence>
<dbReference type="EMBL" id="LJIJ01000179">
    <property type="protein sequence ID" value="ODN00962.1"/>
    <property type="molecule type" value="Genomic_DNA"/>
</dbReference>
<dbReference type="PANTHER" id="PTHR10869:SF246">
    <property type="entry name" value="TRANSMEMBRANE PROLYL 4-HYDROXYLASE"/>
    <property type="match status" value="1"/>
</dbReference>
<proteinExistence type="predicted"/>
<dbReference type="GO" id="GO:0046872">
    <property type="term" value="F:metal ion binding"/>
    <property type="evidence" value="ECO:0007669"/>
    <property type="project" value="UniProtKB-KW"/>
</dbReference>
<dbReference type="Gene3D" id="2.60.120.620">
    <property type="entry name" value="q2cbj1_9rhob like domain"/>
    <property type="match status" value="1"/>
</dbReference>
<comment type="caution">
    <text evidence="4">The sequence shown here is derived from an EMBL/GenBank/DDBJ whole genome shotgun (WGS) entry which is preliminary data.</text>
</comment>
<sequence length="83" mass="9132">MGGNTAFPMLGVAVKPVKGSAILWGNLHPDGKIARDTLHGACPVIYGIKSIATKWIHANDQMFTRQNCKRSKLSFHFDFSDES</sequence>
<evidence type="ECO:0000256" key="2">
    <source>
        <dbReference type="ARBA" id="ARBA00022896"/>
    </source>
</evidence>
<keyword evidence="5" id="KW-1185">Reference proteome</keyword>
<reference evidence="4 5" key="1">
    <citation type="journal article" date="2016" name="Genome Biol. Evol.">
        <title>Gene Family Evolution Reflects Adaptation to Soil Environmental Stressors in the Genome of the Collembolan Orchesella cincta.</title>
        <authorList>
            <person name="Faddeeva-Vakhrusheva A."/>
            <person name="Derks M.F."/>
            <person name="Anvar S.Y."/>
            <person name="Agamennone V."/>
            <person name="Suring W."/>
            <person name="Smit S."/>
            <person name="van Straalen N.M."/>
            <person name="Roelofs D."/>
        </authorList>
    </citation>
    <scope>NUCLEOTIDE SEQUENCE [LARGE SCALE GENOMIC DNA]</scope>
    <source>
        <tissue evidence="4">Mixed pool</tissue>
    </source>
</reference>
<dbReference type="GO" id="GO:0031418">
    <property type="term" value="F:L-ascorbic acid binding"/>
    <property type="evidence" value="ECO:0007669"/>
    <property type="project" value="UniProtKB-KW"/>
</dbReference>